<comment type="subcellular location">
    <subcellularLocation>
        <location evidence="1">Nucleus</location>
    </subcellularLocation>
</comment>
<evidence type="ECO:0000313" key="7">
    <source>
        <dbReference type="EMBL" id="KAG0119786.1"/>
    </source>
</evidence>
<organism evidence="7">
    <name type="scientific">Lamprotornis superbus</name>
    <dbReference type="NCBI Taxonomy" id="245042"/>
    <lineage>
        <taxon>Eukaryota</taxon>
        <taxon>Metazoa</taxon>
        <taxon>Chordata</taxon>
        <taxon>Craniata</taxon>
        <taxon>Vertebrata</taxon>
        <taxon>Euteleostomi</taxon>
        <taxon>Archelosauria</taxon>
        <taxon>Archosauria</taxon>
        <taxon>Dinosauria</taxon>
        <taxon>Saurischia</taxon>
        <taxon>Theropoda</taxon>
        <taxon>Coelurosauria</taxon>
        <taxon>Aves</taxon>
        <taxon>Neognathae</taxon>
        <taxon>Neoaves</taxon>
        <taxon>Telluraves</taxon>
        <taxon>Australaves</taxon>
        <taxon>Passeriformes</taxon>
        <taxon>Sturnidae</taxon>
        <taxon>Lamprotornis</taxon>
    </lineage>
</organism>
<protein>
    <recommendedName>
        <fullName evidence="6">IRF tryptophan pentad repeat domain-containing protein</fullName>
    </recommendedName>
</protein>
<dbReference type="SUPFAM" id="SSF49879">
    <property type="entry name" value="SMAD/FHA domain"/>
    <property type="match status" value="1"/>
</dbReference>
<dbReference type="InterPro" id="IPR017855">
    <property type="entry name" value="SMAD-like_dom_sf"/>
</dbReference>
<dbReference type="OrthoDB" id="8691508at2759"/>
<dbReference type="Pfam" id="PF10401">
    <property type="entry name" value="IRF-3"/>
    <property type="match status" value="1"/>
</dbReference>
<dbReference type="EMBL" id="JADDUC020000007">
    <property type="protein sequence ID" value="KAI1237984.1"/>
    <property type="molecule type" value="Genomic_DNA"/>
</dbReference>
<dbReference type="PROSITE" id="PS00601">
    <property type="entry name" value="IRF_1"/>
    <property type="match status" value="1"/>
</dbReference>
<dbReference type="SUPFAM" id="SSF46785">
    <property type="entry name" value="Winged helix' DNA-binding domain"/>
    <property type="match status" value="1"/>
</dbReference>
<gene>
    <name evidence="8" type="ORF">IHE44_0014084</name>
    <name evidence="7" type="ORF">IHE44_013722</name>
</gene>
<feature type="domain" description="IRF tryptophan pentad repeat" evidence="6">
    <location>
        <begin position="12"/>
        <end position="116"/>
    </location>
</feature>
<accession>A0A835NRS4</accession>
<sequence length="544" mass="60099">MAAPEQEGEAQKLRFGPWLLNAIDSGTYRGLRWIDSARTIFRVPWKHNARKDITSSDLEVFKAWAKVSGRYEEGSEDPAKWKTNFRCALSSTHMFKLEYDHSKRCDDPHKVFSIVSATLQDSKEGDSSIPNPVVAQQVGDSSIPNPVVAQQVAQEQLQLELHPQDMASAVTVPESTDPTQLSILEELLQQCDISPRNFCSLATSCAGEHSSACGDTLLQPHQSTLLQPYADISQNSCFPPTTFPEWVPTVEQPTLDTYQPVGLVPPEETGGCLGAASGPGCGSAIMGWEEGAVPAPCQLTEATAPVQYAAEATLLVPAANPVPQPRLLRANTDGILDVTIYYRGKEFHREVVGGSHCLLTYQPPGLAEVPCPWHVVHFPSPASVADGKQRRITEDLLGIAGLQLEIRASKVFATRREKCKVFWALSQQLEGGEEPPPNLLCRDQETPIFDFSEFCTELVDFYNGQRRRSPDFTIYLCFGQAFSKDKPKESKLILVKLVPKACEYYYEQALQAGASSLDSHTISLQLSNSFDLMEFIEQYNMQLG</sequence>
<dbReference type="InterPro" id="IPR019817">
    <property type="entry name" value="Interferon_reg_fac_CS"/>
</dbReference>
<dbReference type="Gene3D" id="1.10.10.10">
    <property type="entry name" value="Winged helix-like DNA-binding domain superfamily/Winged helix DNA-binding domain"/>
    <property type="match status" value="1"/>
</dbReference>
<evidence type="ECO:0000259" key="6">
    <source>
        <dbReference type="PROSITE" id="PS51507"/>
    </source>
</evidence>
<dbReference type="SMART" id="SM00348">
    <property type="entry name" value="IRF"/>
    <property type="match status" value="1"/>
</dbReference>
<dbReference type="InterPro" id="IPR036388">
    <property type="entry name" value="WH-like_DNA-bd_sf"/>
</dbReference>
<dbReference type="InterPro" id="IPR008984">
    <property type="entry name" value="SMAD_FHA_dom_sf"/>
</dbReference>
<dbReference type="GO" id="GO:0045893">
    <property type="term" value="P:positive regulation of DNA-templated transcription"/>
    <property type="evidence" value="ECO:0007669"/>
    <property type="project" value="UniProtKB-ARBA"/>
</dbReference>
<dbReference type="GO" id="GO:0005634">
    <property type="term" value="C:nucleus"/>
    <property type="evidence" value="ECO:0007669"/>
    <property type="project" value="UniProtKB-SubCell"/>
</dbReference>
<keyword evidence="2" id="KW-0805">Transcription regulation</keyword>
<evidence type="ECO:0000256" key="1">
    <source>
        <dbReference type="ARBA" id="ARBA00004123"/>
    </source>
</evidence>
<dbReference type="AlphaFoldDB" id="A0A835NRS4"/>
<reference evidence="8 9" key="2">
    <citation type="journal article" date="2021" name="J. Hered.">
        <title>Feather Gene Expression Elucidates the Developmental Basis of Plumage Iridescence in African Starlings.</title>
        <authorList>
            <person name="Rubenstein D.R."/>
            <person name="Corvelo A."/>
            <person name="MacManes M.D."/>
            <person name="Maia R."/>
            <person name="Narzisi G."/>
            <person name="Rousaki A."/>
            <person name="Vandenabeele P."/>
            <person name="Shawkey M.D."/>
            <person name="Solomon J."/>
        </authorList>
    </citation>
    <scope>NUCLEOTIDE SEQUENCE [LARGE SCALE GENOMIC DNA]</scope>
    <source>
        <strain evidence="8">SS15</strain>
    </source>
</reference>
<evidence type="ECO:0000256" key="5">
    <source>
        <dbReference type="ARBA" id="ARBA00023242"/>
    </source>
</evidence>
<proteinExistence type="predicted"/>
<dbReference type="Proteomes" id="UP000618051">
    <property type="component" value="Unassembled WGS sequence"/>
</dbReference>
<keyword evidence="4" id="KW-0804">Transcription</keyword>
<dbReference type="PROSITE" id="PS51507">
    <property type="entry name" value="IRF_2"/>
    <property type="match status" value="1"/>
</dbReference>
<comment type="caution">
    <text evidence="7">The sequence shown here is derived from an EMBL/GenBank/DDBJ whole genome shotgun (WGS) entry which is preliminary data.</text>
</comment>
<dbReference type="GO" id="GO:0000981">
    <property type="term" value="F:DNA-binding transcription factor activity, RNA polymerase II-specific"/>
    <property type="evidence" value="ECO:0007669"/>
    <property type="project" value="TreeGrafter"/>
</dbReference>
<evidence type="ECO:0000313" key="8">
    <source>
        <dbReference type="EMBL" id="KAI1237984.1"/>
    </source>
</evidence>
<dbReference type="Pfam" id="PF00605">
    <property type="entry name" value="IRF"/>
    <property type="match status" value="1"/>
</dbReference>
<dbReference type="InterPro" id="IPR019471">
    <property type="entry name" value="Interferon_reg_factor-3"/>
</dbReference>
<name>A0A835NRS4_9PASS</name>
<dbReference type="GO" id="GO:0002376">
    <property type="term" value="P:immune system process"/>
    <property type="evidence" value="ECO:0007669"/>
    <property type="project" value="TreeGrafter"/>
</dbReference>
<evidence type="ECO:0000256" key="3">
    <source>
        <dbReference type="ARBA" id="ARBA00023125"/>
    </source>
</evidence>
<keyword evidence="3" id="KW-0238">DNA-binding</keyword>
<dbReference type="GO" id="GO:0000978">
    <property type="term" value="F:RNA polymerase II cis-regulatory region sequence-specific DNA binding"/>
    <property type="evidence" value="ECO:0007669"/>
    <property type="project" value="TreeGrafter"/>
</dbReference>
<dbReference type="Gene3D" id="2.60.200.10">
    <property type="match status" value="1"/>
</dbReference>
<dbReference type="PRINTS" id="PR00267">
    <property type="entry name" value="INTFRNREGFCT"/>
</dbReference>
<keyword evidence="5" id="KW-0539">Nucleus</keyword>
<dbReference type="PANTHER" id="PTHR11949:SF2">
    <property type="entry name" value="INTERFERON REGULATORY FACTOR 7"/>
    <property type="match status" value="1"/>
</dbReference>
<dbReference type="PANTHER" id="PTHR11949">
    <property type="entry name" value="INTERFERON REGULATORY FACTOR"/>
    <property type="match status" value="1"/>
</dbReference>
<dbReference type="InterPro" id="IPR036390">
    <property type="entry name" value="WH_DNA-bd_sf"/>
</dbReference>
<evidence type="ECO:0000256" key="2">
    <source>
        <dbReference type="ARBA" id="ARBA00023015"/>
    </source>
</evidence>
<dbReference type="EMBL" id="JADDUC010000078">
    <property type="protein sequence ID" value="KAG0119786.1"/>
    <property type="molecule type" value="Genomic_DNA"/>
</dbReference>
<reference evidence="7" key="1">
    <citation type="submission" date="2020-10" db="EMBL/GenBank/DDBJ databases">
        <title>Feather gene expression reveals the developmental basis of iridescence in African starlings.</title>
        <authorList>
            <person name="Rubenstein D.R."/>
        </authorList>
    </citation>
    <scope>NUCLEOTIDE SEQUENCE</scope>
    <source>
        <strain evidence="7">SS15</strain>
        <tissue evidence="7">Liver</tissue>
    </source>
</reference>
<reference evidence="8" key="3">
    <citation type="submission" date="2022-01" db="EMBL/GenBank/DDBJ databases">
        <authorList>
            <person name="Rubenstein D.R."/>
        </authorList>
    </citation>
    <scope>NUCLEOTIDE SEQUENCE</scope>
    <source>
        <strain evidence="8">SS15</strain>
        <tissue evidence="8">Liver</tissue>
    </source>
</reference>
<evidence type="ECO:0000313" key="9">
    <source>
        <dbReference type="Proteomes" id="UP000618051"/>
    </source>
</evidence>
<keyword evidence="9" id="KW-1185">Reference proteome</keyword>
<dbReference type="SMART" id="SM01243">
    <property type="entry name" value="IRF-3"/>
    <property type="match status" value="1"/>
</dbReference>
<dbReference type="CDD" id="cd00103">
    <property type="entry name" value="IRF"/>
    <property type="match status" value="1"/>
</dbReference>
<evidence type="ECO:0000256" key="4">
    <source>
        <dbReference type="ARBA" id="ARBA00023163"/>
    </source>
</evidence>
<dbReference type="InterPro" id="IPR001346">
    <property type="entry name" value="Interferon_reg_fact_DNA-bd_dom"/>
</dbReference>